<feature type="transmembrane region" description="Helical" evidence="7">
    <location>
        <begin position="259"/>
        <end position="283"/>
    </location>
</feature>
<keyword evidence="4 7" id="KW-0812">Transmembrane</keyword>
<dbReference type="PANTHER" id="PTHR33406">
    <property type="entry name" value="MEMBRANE PROTEIN MJ1562-RELATED"/>
    <property type="match status" value="1"/>
</dbReference>
<evidence type="ECO:0000256" key="1">
    <source>
        <dbReference type="ARBA" id="ARBA00004651"/>
    </source>
</evidence>
<dbReference type="KEGG" id="mhk:DFR87_02180"/>
<accession>A0A2U9IRW9</accession>
<dbReference type="AlphaFoldDB" id="A0A2U9IRW9"/>
<feature type="transmembrane region" description="Helical" evidence="7">
    <location>
        <begin position="304"/>
        <end position="325"/>
    </location>
</feature>
<evidence type="ECO:0000256" key="2">
    <source>
        <dbReference type="ARBA" id="ARBA00010157"/>
    </source>
</evidence>
<feature type="transmembrane region" description="Helical" evidence="7">
    <location>
        <begin position="647"/>
        <end position="669"/>
    </location>
</feature>
<reference evidence="10" key="2">
    <citation type="submission" date="2020-03" db="EMBL/GenBank/DDBJ databases">
        <title>Complete Genome Sequences of Extremely Thermoacidophilic, Metal-Mobilizing Type-Strain Members of the Archaeal Family Sulfolobaceae: Acidianus brierleyi DSM-1651T, Acidianus sulfidivorans DSM-18786T, Metallosphaera hakonensis DSM-7519T, and Metallosphaera prunae DSM-10039T.</title>
        <authorList>
            <person name="Counts J.A."/>
            <person name="Kelly R.M."/>
        </authorList>
    </citation>
    <scope>NUCLEOTIDE SEQUENCE [LARGE SCALE GENOMIC DNA]</scope>
    <source>
        <strain evidence="10">HO1-1</strain>
    </source>
</reference>
<dbReference type="OrthoDB" id="42357at2157"/>
<dbReference type="SUPFAM" id="SSF82866">
    <property type="entry name" value="Multidrug efflux transporter AcrB transmembrane domain"/>
    <property type="match status" value="2"/>
</dbReference>
<comment type="subcellular location">
    <subcellularLocation>
        <location evidence="1">Cell membrane</location>
        <topology evidence="1">Multi-pass membrane protein</topology>
    </subcellularLocation>
</comment>
<feature type="transmembrane region" description="Helical" evidence="7">
    <location>
        <begin position="601"/>
        <end position="626"/>
    </location>
</feature>
<feature type="transmembrane region" description="Helical" evidence="7">
    <location>
        <begin position="567"/>
        <end position="589"/>
    </location>
</feature>
<protein>
    <recommendedName>
        <fullName evidence="8">Membrane transport protein MMPL domain-containing protein</fullName>
    </recommendedName>
</protein>
<keyword evidence="5 7" id="KW-1133">Transmembrane helix</keyword>
<comment type="similarity">
    <text evidence="2">Belongs to the resistance-nodulation-cell division (RND) (TC 2.A.6) family. MmpL subfamily.</text>
</comment>
<evidence type="ECO:0000313" key="10">
    <source>
        <dbReference type="Proteomes" id="UP000247586"/>
    </source>
</evidence>
<evidence type="ECO:0000256" key="5">
    <source>
        <dbReference type="ARBA" id="ARBA00022989"/>
    </source>
</evidence>
<dbReference type="GO" id="GO:0005886">
    <property type="term" value="C:plasma membrane"/>
    <property type="evidence" value="ECO:0007669"/>
    <property type="project" value="UniProtKB-SubCell"/>
</dbReference>
<feature type="transmembrane region" description="Helical" evidence="7">
    <location>
        <begin position="205"/>
        <end position="225"/>
    </location>
</feature>
<keyword evidence="3" id="KW-1003">Cell membrane</keyword>
<evidence type="ECO:0000259" key="8">
    <source>
        <dbReference type="Pfam" id="PF03176"/>
    </source>
</evidence>
<keyword evidence="6 7" id="KW-0472">Membrane</keyword>
<dbReference type="Pfam" id="PF03176">
    <property type="entry name" value="MMPL"/>
    <property type="match status" value="2"/>
</dbReference>
<dbReference type="Gene3D" id="1.20.1640.10">
    <property type="entry name" value="Multidrug efflux transporter AcrB transmembrane domain"/>
    <property type="match status" value="2"/>
</dbReference>
<dbReference type="PANTHER" id="PTHR33406:SF6">
    <property type="entry name" value="MEMBRANE PROTEIN YDGH-RELATED"/>
    <property type="match status" value="1"/>
</dbReference>
<dbReference type="STRING" id="1293036.GCA_001315825_03034"/>
<feature type="domain" description="Membrane transport protein MMPL" evidence="8">
    <location>
        <begin position="131"/>
        <end position="368"/>
    </location>
</feature>
<feature type="transmembrane region" description="Helical" evidence="7">
    <location>
        <begin position="12"/>
        <end position="31"/>
    </location>
</feature>
<organism evidence="9 10">
    <name type="scientific">Metallosphaera hakonensis JCM 8857 = DSM 7519</name>
    <dbReference type="NCBI Taxonomy" id="1293036"/>
    <lineage>
        <taxon>Archaea</taxon>
        <taxon>Thermoproteota</taxon>
        <taxon>Thermoprotei</taxon>
        <taxon>Sulfolobales</taxon>
        <taxon>Sulfolobaceae</taxon>
        <taxon>Metallosphaera</taxon>
    </lineage>
</organism>
<dbReference type="RefSeq" id="WP_054837438.1">
    <property type="nucleotide sequence ID" value="NZ_BBBA01000058.1"/>
</dbReference>
<gene>
    <name evidence="9" type="ORF">DFR87_02180</name>
</gene>
<dbReference type="EMBL" id="CP029287">
    <property type="protein sequence ID" value="AWR98703.1"/>
    <property type="molecule type" value="Genomic_DNA"/>
</dbReference>
<dbReference type="GeneID" id="36834112"/>
<keyword evidence="10" id="KW-1185">Reference proteome</keyword>
<feature type="domain" description="Membrane transport protein MMPL" evidence="8">
    <location>
        <begin position="516"/>
        <end position="700"/>
    </location>
</feature>
<feature type="transmembrane region" description="Helical" evidence="7">
    <location>
        <begin position="675"/>
        <end position="700"/>
    </location>
</feature>
<dbReference type="InterPro" id="IPR050545">
    <property type="entry name" value="Mycobact_MmpL"/>
</dbReference>
<reference evidence="9 10" key="1">
    <citation type="submission" date="2018-05" db="EMBL/GenBank/DDBJ databases">
        <title>Complete Genome Sequences of Extremely Thermoacidophilic, Metal-Mobilizing Type-Strain Members of the Archaeal Family Sulfolobaceae: Acidianus brierleyi DSM-1651T, Acidianus sulfidivorans DSM-18786T, Metallosphaera hakonensis DSM-7519T, and Metallosphaera prunae DSM-10039T.</title>
        <authorList>
            <person name="Counts J.A."/>
            <person name="Kelly R.M."/>
        </authorList>
    </citation>
    <scope>NUCLEOTIDE SEQUENCE [LARGE SCALE GENOMIC DNA]</scope>
    <source>
        <strain evidence="9 10">HO1-1</strain>
    </source>
</reference>
<feature type="transmembrane region" description="Helical" evidence="7">
    <location>
        <begin position="331"/>
        <end position="358"/>
    </location>
</feature>
<feature type="transmembrane region" description="Helical" evidence="7">
    <location>
        <begin position="232"/>
        <end position="253"/>
    </location>
</feature>
<evidence type="ECO:0000256" key="6">
    <source>
        <dbReference type="ARBA" id="ARBA00023136"/>
    </source>
</evidence>
<evidence type="ECO:0000313" key="9">
    <source>
        <dbReference type="EMBL" id="AWR98703.1"/>
    </source>
</evidence>
<evidence type="ECO:0000256" key="3">
    <source>
        <dbReference type="ARBA" id="ARBA00022475"/>
    </source>
</evidence>
<reference evidence="10" key="3">
    <citation type="submission" date="2020-03" db="EMBL/GenBank/DDBJ databases">
        <title>Sequencing and Assembly of Multiple Reported Metal-Biooxidizing Members of the Extremely Thermoacidophilic Archaeal Family Sulfolobaceae.</title>
        <authorList>
            <person name="Counts J.A."/>
            <person name="Kelly R.M."/>
        </authorList>
    </citation>
    <scope>NUCLEOTIDE SEQUENCE [LARGE SCALE GENOMIC DNA]</scope>
    <source>
        <strain evidence="10">HO1-1</strain>
    </source>
</reference>
<feature type="transmembrane region" description="Helical" evidence="7">
    <location>
        <begin position="541"/>
        <end position="560"/>
    </location>
</feature>
<evidence type="ECO:0000256" key="4">
    <source>
        <dbReference type="ARBA" id="ARBA00022692"/>
    </source>
</evidence>
<sequence>MAWNNIIKRRRAIVMVWAVVLFLMVIPALNYNKFISYNPQNPALQDSQSYIVDRVLSPINNDTLILIVKESPFNISSSNVLQFQEQIEKLPYVSKVESPFSDYMNFLSNVLDNRTLATQYVQNNGLKGVPNFIQDRYVSNDNSTFLVFIVFNVSSNYYLPTGETASQFDYPKVEKIASNHFNSFYITGNGAVLYDTQRLTSRSGFAFGLIFVVLAIAVGITLYSFRASLLSLLLVSISTLIGYLGIVIGGILIGSVDYVVNYTLTAVLIGITTDYLVFILGRYKGELSSGKSHNEAALETAKRAGKTVLISGLTVGFSLMTFSLIPGFLSWGIVLIISVLINVTFIVTFLPSLISLLGRKIFNDLQNKYKKPIEKSFFYKTARYSVEHKLLITGIILMLTVPSILFFVNLPTTYNIQAGLSNNLPSIQGLNYLESKFGSNFVFPIFVITNKSNELNNISNYLVKVKGISGGFGPFLQGDSIVINNISQFKINNYYYYILYSNYSPYSHNAINLVRHLRENSSIIVGGLTSSIVDQQRVNEVYYPLLEVLITLVAALVIGISFKSIKYALISISGVIISISWSTVILYIISTTLLHQQLIYLIPVILFVILMSLGSDYSTFIISTVEEESSKDFREAVPRAFCKTGKIVTSLGIILAISLGVLALIPVGFLEQLGIAFVVAISLDTFVIRNFYFPAMIAILKKPENK</sequence>
<dbReference type="Proteomes" id="UP000247586">
    <property type="component" value="Chromosome"/>
</dbReference>
<evidence type="ECO:0000256" key="7">
    <source>
        <dbReference type="SAM" id="Phobius"/>
    </source>
</evidence>
<name>A0A2U9IRW9_9CREN</name>
<dbReference type="InterPro" id="IPR004869">
    <property type="entry name" value="MMPL_dom"/>
</dbReference>
<feature type="transmembrane region" description="Helical" evidence="7">
    <location>
        <begin position="390"/>
        <end position="408"/>
    </location>
</feature>
<proteinExistence type="inferred from homology"/>